<feature type="domain" description="CBS" evidence="4">
    <location>
        <begin position="202"/>
        <end position="260"/>
    </location>
</feature>
<reference evidence="5 6" key="4">
    <citation type="journal article" date="2011" name="BMC Genomics">
        <title>RNA-Seq improves annotation of protein-coding genes in the cucumber genome.</title>
        <authorList>
            <person name="Li Z."/>
            <person name="Zhang Z."/>
            <person name="Yan P."/>
            <person name="Huang S."/>
            <person name="Fei Z."/>
            <person name="Lin K."/>
        </authorList>
    </citation>
    <scope>NUCLEOTIDE SEQUENCE [LARGE SCALE GENOMIC DNA]</scope>
    <source>
        <strain evidence="6">cv. 9930</strain>
    </source>
</reference>
<accession>A0A0A0LNN1</accession>
<evidence type="ECO:0000259" key="4">
    <source>
        <dbReference type="PROSITE" id="PS51371"/>
    </source>
</evidence>
<sequence>MRNCESDITDNKGMLGDDNETRKICPHFLTRLKTFVLVRAGSRQGIAPKTLPSSFLSQSNPDPRSKMQGVMRAVRSWQETLKKITVMQHSYRREMSKVKNILEGLELEGGSSSSLKSLENITVREIVSKKGEGGIGSSWISCRAEDTAIDAVQNMARHNIGSLVVMKSEGENIAGIVTERDYLKKIIADGRSPIYTKVGEIMTHEDKLVTITSDTNILKAMQLMTENHIRHIPVIDGKLVGMISIVDVARAVVKQQNGELEQLNNYIKGEYY</sequence>
<evidence type="ECO:0000256" key="1">
    <source>
        <dbReference type="ARBA" id="ARBA00023122"/>
    </source>
</evidence>
<dbReference type="InterPro" id="IPR046342">
    <property type="entry name" value="CBS_dom_sf"/>
</dbReference>
<dbReference type="EMBL" id="CM002923">
    <property type="protein sequence ID" value="KGN62614.1"/>
    <property type="molecule type" value="Genomic_DNA"/>
</dbReference>
<dbReference type="InterPro" id="IPR000644">
    <property type="entry name" value="CBS_dom"/>
</dbReference>
<dbReference type="PANTHER" id="PTHR43080:SF12">
    <property type="entry name" value="CYSTATHIONINE BETA-SYNTHASE (CBS) FAMILY PROTEIN"/>
    <property type="match status" value="1"/>
</dbReference>
<keyword evidence="6" id="KW-1185">Reference proteome</keyword>
<proteinExistence type="predicted"/>
<dbReference type="CDD" id="cd04623">
    <property type="entry name" value="CBS_pair_bac_euk"/>
    <property type="match status" value="1"/>
</dbReference>
<protein>
    <recommendedName>
        <fullName evidence="4">CBS domain-containing protein</fullName>
    </recommendedName>
</protein>
<keyword evidence="1 2" id="KW-0129">CBS domain</keyword>
<dbReference type="SUPFAM" id="SSF54631">
    <property type="entry name" value="CBS-domain pair"/>
    <property type="match status" value="1"/>
</dbReference>
<dbReference type="eggNOG" id="ENOG502RYH7">
    <property type="taxonomic scope" value="Eukaryota"/>
</dbReference>
<feature type="region of interest" description="Disordered" evidence="3">
    <location>
        <begin position="1"/>
        <end position="20"/>
    </location>
</feature>
<reference evidence="5 6" key="1">
    <citation type="journal article" date="2009" name="Nat. Genet.">
        <title>The genome of the cucumber, Cucumis sativus L.</title>
        <authorList>
            <person name="Huang S."/>
            <person name="Li R."/>
            <person name="Zhang Z."/>
            <person name="Li L."/>
            <person name="Gu X."/>
            <person name="Fan W."/>
            <person name="Lucas W.J."/>
            <person name="Wang X."/>
            <person name="Xie B."/>
            <person name="Ni P."/>
            <person name="Ren Y."/>
            <person name="Zhu H."/>
            <person name="Li J."/>
            <person name="Lin K."/>
            <person name="Jin W."/>
            <person name="Fei Z."/>
            <person name="Li G."/>
            <person name="Staub J."/>
            <person name="Kilian A."/>
            <person name="van der Vossen E.A."/>
            <person name="Wu Y."/>
            <person name="Guo J."/>
            <person name="He J."/>
            <person name="Jia Z."/>
            <person name="Ren Y."/>
            <person name="Tian G."/>
            <person name="Lu Y."/>
            <person name="Ruan J."/>
            <person name="Qian W."/>
            <person name="Wang M."/>
            <person name="Huang Q."/>
            <person name="Li B."/>
            <person name="Xuan Z."/>
            <person name="Cao J."/>
            <person name="Asan"/>
            <person name="Wu Z."/>
            <person name="Zhang J."/>
            <person name="Cai Q."/>
            <person name="Bai Y."/>
            <person name="Zhao B."/>
            <person name="Han Y."/>
            <person name="Li Y."/>
            <person name="Li X."/>
            <person name="Wang S."/>
            <person name="Shi Q."/>
            <person name="Liu S."/>
            <person name="Cho W.K."/>
            <person name="Kim J.Y."/>
            <person name="Xu Y."/>
            <person name="Heller-Uszynska K."/>
            <person name="Miao H."/>
            <person name="Cheng Z."/>
            <person name="Zhang S."/>
            <person name="Wu J."/>
            <person name="Yang Y."/>
            <person name="Kang H."/>
            <person name="Li M."/>
            <person name="Liang H."/>
            <person name="Ren X."/>
            <person name="Shi Z."/>
            <person name="Wen M."/>
            <person name="Jian M."/>
            <person name="Yang H."/>
            <person name="Zhang G."/>
            <person name="Yang Z."/>
            <person name="Chen R."/>
            <person name="Liu S."/>
            <person name="Li J."/>
            <person name="Ma L."/>
            <person name="Liu H."/>
            <person name="Zhou Y."/>
            <person name="Zhao J."/>
            <person name="Fang X."/>
            <person name="Li G."/>
            <person name="Fang L."/>
            <person name="Li Y."/>
            <person name="Liu D."/>
            <person name="Zheng H."/>
            <person name="Zhang Y."/>
            <person name="Qin N."/>
            <person name="Li Z."/>
            <person name="Yang G."/>
            <person name="Yang S."/>
            <person name="Bolund L."/>
            <person name="Kristiansen K."/>
            <person name="Zheng H."/>
            <person name="Li S."/>
            <person name="Zhang X."/>
            <person name="Yang H."/>
            <person name="Wang J."/>
            <person name="Sun R."/>
            <person name="Zhang B."/>
            <person name="Jiang S."/>
            <person name="Wang J."/>
            <person name="Du Y."/>
            <person name="Li S."/>
        </authorList>
    </citation>
    <scope>NUCLEOTIDE SEQUENCE [LARGE SCALE GENOMIC DNA]</scope>
    <source>
        <strain evidence="6">cv. 9930</strain>
    </source>
</reference>
<organism evidence="5 6">
    <name type="scientific">Cucumis sativus</name>
    <name type="common">Cucumber</name>
    <dbReference type="NCBI Taxonomy" id="3659"/>
    <lineage>
        <taxon>Eukaryota</taxon>
        <taxon>Viridiplantae</taxon>
        <taxon>Streptophyta</taxon>
        <taxon>Embryophyta</taxon>
        <taxon>Tracheophyta</taxon>
        <taxon>Spermatophyta</taxon>
        <taxon>Magnoliopsida</taxon>
        <taxon>eudicotyledons</taxon>
        <taxon>Gunneridae</taxon>
        <taxon>Pentapetalae</taxon>
        <taxon>rosids</taxon>
        <taxon>fabids</taxon>
        <taxon>Cucurbitales</taxon>
        <taxon>Cucurbitaceae</taxon>
        <taxon>Benincaseae</taxon>
        <taxon>Cucumis</taxon>
    </lineage>
</organism>
<evidence type="ECO:0000256" key="2">
    <source>
        <dbReference type="PROSITE-ProRule" id="PRU00703"/>
    </source>
</evidence>
<reference evidence="5 6" key="3">
    <citation type="journal article" date="2010" name="BMC Genomics">
        <title>Transcriptome sequencing and comparative analysis of cucumber flowers with different sex types.</title>
        <authorList>
            <person name="Guo S."/>
            <person name="Zheng Y."/>
            <person name="Joung J.G."/>
            <person name="Liu S."/>
            <person name="Zhang Z."/>
            <person name="Crasta O.R."/>
            <person name="Sobral B.W."/>
            <person name="Xu Y."/>
            <person name="Huang S."/>
            <person name="Fei Z."/>
        </authorList>
    </citation>
    <scope>NUCLEOTIDE SEQUENCE [LARGE SCALE GENOMIC DNA]</scope>
    <source>
        <strain evidence="6">cv. 9930</strain>
    </source>
</reference>
<evidence type="ECO:0000313" key="5">
    <source>
        <dbReference type="EMBL" id="KGN62614.1"/>
    </source>
</evidence>
<name>A0A0A0LNN1_CUCSA</name>
<dbReference type="PANTHER" id="PTHR43080">
    <property type="entry name" value="CBS DOMAIN-CONTAINING PROTEIN CBSX3, MITOCHONDRIAL"/>
    <property type="match status" value="1"/>
</dbReference>
<feature type="domain" description="CBS" evidence="4">
    <location>
        <begin position="135"/>
        <end position="194"/>
    </location>
</feature>
<evidence type="ECO:0000256" key="3">
    <source>
        <dbReference type="SAM" id="MobiDB-lite"/>
    </source>
</evidence>
<reference evidence="5 6" key="2">
    <citation type="journal article" date="2009" name="PLoS ONE">
        <title>An integrated genetic and cytogenetic map of the cucumber genome.</title>
        <authorList>
            <person name="Ren Y."/>
            <person name="Zhang Z."/>
            <person name="Liu J."/>
            <person name="Staub J.E."/>
            <person name="Han Y."/>
            <person name="Cheng Z."/>
            <person name="Li X."/>
            <person name="Lu J."/>
            <person name="Miao H."/>
            <person name="Kang H."/>
            <person name="Xie B."/>
            <person name="Gu X."/>
            <person name="Wang X."/>
            <person name="Du Y."/>
            <person name="Jin W."/>
            <person name="Huang S."/>
        </authorList>
    </citation>
    <scope>NUCLEOTIDE SEQUENCE [LARGE SCALE GENOMIC DNA]</scope>
    <source>
        <strain evidence="6">cv. 9930</strain>
    </source>
</reference>
<evidence type="ECO:0000313" key="6">
    <source>
        <dbReference type="Proteomes" id="UP000029981"/>
    </source>
</evidence>
<dbReference type="PROSITE" id="PS51371">
    <property type="entry name" value="CBS"/>
    <property type="match status" value="2"/>
</dbReference>
<dbReference type="STRING" id="3659.A0A0A0LNN1"/>
<dbReference type="InterPro" id="IPR051257">
    <property type="entry name" value="Diverse_CBS-Domain"/>
</dbReference>
<dbReference type="Proteomes" id="UP000029981">
    <property type="component" value="Chromosome 2"/>
</dbReference>
<dbReference type="AlphaFoldDB" id="A0A0A0LNN1"/>
<dbReference type="Gramene" id="KGN62614">
    <property type="protein sequence ID" value="KGN62614"/>
    <property type="gene ID" value="Csa_2G361780"/>
</dbReference>
<dbReference type="Pfam" id="PF00571">
    <property type="entry name" value="CBS"/>
    <property type="match status" value="2"/>
</dbReference>
<dbReference type="InterPro" id="IPR044725">
    <property type="entry name" value="CBSX3_CBS_dom"/>
</dbReference>
<gene>
    <name evidence="5" type="ORF">Csa_2G361780</name>
</gene>
<dbReference type="SMART" id="SM00116">
    <property type="entry name" value="CBS"/>
    <property type="match status" value="2"/>
</dbReference>
<dbReference type="Gene3D" id="3.10.580.10">
    <property type="entry name" value="CBS-domain"/>
    <property type="match status" value="1"/>
</dbReference>